<proteinExistence type="predicted"/>
<organism evidence="2 3">
    <name type="scientific">Acer negundo</name>
    <name type="common">Box elder</name>
    <dbReference type="NCBI Taxonomy" id="4023"/>
    <lineage>
        <taxon>Eukaryota</taxon>
        <taxon>Viridiplantae</taxon>
        <taxon>Streptophyta</taxon>
        <taxon>Embryophyta</taxon>
        <taxon>Tracheophyta</taxon>
        <taxon>Spermatophyta</taxon>
        <taxon>Magnoliopsida</taxon>
        <taxon>eudicotyledons</taxon>
        <taxon>Gunneridae</taxon>
        <taxon>Pentapetalae</taxon>
        <taxon>rosids</taxon>
        <taxon>malvids</taxon>
        <taxon>Sapindales</taxon>
        <taxon>Sapindaceae</taxon>
        <taxon>Hippocastanoideae</taxon>
        <taxon>Acereae</taxon>
        <taxon>Acer</taxon>
    </lineage>
</organism>
<dbReference type="EMBL" id="JAJSOW010000103">
    <property type="protein sequence ID" value="KAI9174893.1"/>
    <property type="molecule type" value="Genomic_DNA"/>
</dbReference>
<evidence type="ECO:0000313" key="2">
    <source>
        <dbReference type="EMBL" id="KAI9174893.1"/>
    </source>
</evidence>
<protein>
    <submittedName>
        <fullName evidence="2">Uncharacterized protein</fullName>
    </submittedName>
</protein>
<evidence type="ECO:0000256" key="1">
    <source>
        <dbReference type="SAM" id="Coils"/>
    </source>
</evidence>
<comment type="caution">
    <text evidence="2">The sequence shown here is derived from an EMBL/GenBank/DDBJ whole genome shotgun (WGS) entry which is preliminary data.</text>
</comment>
<gene>
    <name evidence="2" type="ORF">LWI28_024212</name>
</gene>
<sequence>MMNELEENEALGKAKIEELEVQNEKLILEVNLLKEENGTFQRKEIEDLAKLSEEFEEEYARKTRKLLMEVERKEKAMEETKEALGRKDEALKVAKVKECDYIVNLDTVEKEVKALQMRKHHGPHSHLPRGSFLNHPPTCYFSLQNGHLKAHCLKFHKYKKMRESRNKKNTPRVRKIWVRKDLVNQVRPKGKQKGKSTQFVWVAKKNQFPNLVKSPLVDVTHSTST</sequence>
<dbReference type="Proteomes" id="UP001064489">
    <property type="component" value="Chromosome 8"/>
</dbReference>
<reference evidence="2" key="2">
    <citation type="submission" date="2023-02" db="EMBL/GenBank/DDBJ databases">
        <authorList>
            <person name="Swenson N.G."/>
            <person name="Wegrzyn J.L."/>
            <person name="Mcevoy S.L."/>
        </authorList>
    </citation>
    <scope>NUCLEOTIDE SEQUENCE</scope>
    <source>
        <strain evidence="2">91603</strain>
        <tissue evidence="2">Leaf</tissue>
    </source>
</reference>
<keyword evidence="1" id="KW-0175">Coiled coil</keyword>
<keyword evidence="3" id="KW-1185">Reference proteome</keyword>
<reference evidence="2" key="1">
    <citation type="journal article" date="2022" name="Plant J.">
        <title>Strategies of tolerance reflected in two North American maple genomes.</title>
        <authorList>
            <person name="McEvoy S.L."/>
            <person name="Sezen U.U."/>
            <person name="Trouern-Trend A."/>
            <person name="McMahon S.M."/>
            <person name="Schaberg P.G."/>
            <person name="Yang J."/>
            <person name="Wegrzyn J.L."/>
            <person name="Swenson N.G."/>
        </authorList>
    </citation>
    <scope>NUCLEOTIDE SEQUENCE</scope>
    <source>
        <strain evidence="2">91603</strain>
    </source>
</reference>
<name>A0AAD5IXB8_ACENE</name>
<dbReference type="AlphaFoldDB" id="A0AAD5IXB8"/>
<evidence type="ECO:0000313" key="3">
    <source>
        <dbReference type="Proteomes" id="UP001064489"/>
    </source>
</evidence>
<accession>A0AAD5IXB8</accession>
<feature type="coiled-coil region" evidence="1">
    <location>
        <begin position="2"/>
        <end position="90"/>
    </location>
</feature>